<sequence length="342" mass="37666">MRLPGQFPVRGASHAGHALTRRVAVKQSKTSEGRSKDEEKDEVRLREDLKAVARIPAPPVYAAAFKRWQDALSDAVRLEATTRGPLAVGLGNPSPYEVGLTLHHTYGVPFLPGSALKGLALRAAWRNGVPADVVRAIFGDTTSAGFVTFWDGWLVPGQTELLQLDTITVHHPQYYGDGSEWPTDFDDPNPVALLSVRPGLRFELRVGGPPEHAAYAARLLEWGLTHLGLGGKTNAGYGGFRVEREKSEAEREAERLAAEAAEEAKRSEGRAHTVRQHIAGMNLRPDKVKSELPKLLKQIDELPPPLRRETAQLLLERLQGDNRTKGDKALLKMVRARLEDCE</sequence>
<name>Q1IZS4_DEIGD</name>
<organism evidence="5 6">
    <name type="scientific">Deinococcus geothermalis (strain DSM 11300 / CIP 105573 / AG-3a)</name>
    <dbReference type="NCBI Taxonomy" id="319795"/>
    <lineage>
        <taxon>Bacteria</taxon>
        <taxon>Thermotogati</taxon>
        <taxon>Deinococcota</taxon>
        <taxon>Deinococci</taxon>
        <taxon>Deinococcales</taxon>
        <taxon>Deinococcaceae</taxon>
        <taxon>Deinococcus</taxon>
    </lineage>
</organism>
<proteinExistence type="predicted"/>
<dbReference type="STRING" id="319795.Dgeo_0960"/>
<keyword evidence="2" id="KW-0175">Coiled coil</keyword>
<feature type="coiled-coil region" evidence="2">
    <location>
        <begin position="239"/>
        <end position="270"/>
    </location>
</feature>
<dbReference type="GO" id="GO:0051607">
    <property type="term" value="P:defense response to virus"/>
    <property type="evidence" value="ECO:0007669"/>
    <property type="project" value="UniProtKB-KW"/>
</dbReference>
<evidence type="ECO:0000259" key="4">
    <source>
        <dbReference type="Pfam" id="PF03787"/>
    </source>
</evidence>
<dbReference type="KEGG" id="dge:Dgeo_0960"/>
<gene>
    <name evidence="5" type="ordered locus">Dgeo_0960</name>
</gene>
<dbReference type="NCBIfam" id="TIGR01898">
    <property type="entry name" value="cas_TM1791_cmr6"/>
    <property type="match status" value="1"/>
</dbReference>
<feature type="compositionally biased region" description="Basic and acidic residues" evidence="3">
    <location>
        <begin position="29"/>
        <end position="42"/>
    </location>
</feature>
<dbReference type="RefSeq" id="WP_011530097.1">
    <property type="nucleotide sequence ID" value="NC_008025.1"/>
</dbReference>
<reference evidence="5" key="1">
    <citation type="submission" date="2006-04" db="EMBL/GenBank/DDBJ databases">
        <title>Complete sequence of chromosome of Deinococcus geothermalis DSM 11300.</title>
        <authorList>
            <consortium name="US DOE Joint Genome Institute"/>
            <person name="Copeland A."/>
            <person name="Lucas S."/>
            <person name="Lapidus A."/>
            <person name="Barry K."/>
            <person name="Detter J.C."/>
            <person name="Glavina del Rio T."/>
            <person name="Hammon N."/>
            <person name="Israni S."/>
            <person name="Dalin E."/>
            <person name="Tice H."/>
            <person name="Pitluck S."/>
            <person name="Brettin T."/>
            <person name="Bruce D."/>
            <person name="Han C."/>
            <person name="Tapia R."/>
            <person name="Saunders E."/>
            <person name="Gilna P."/>
            <person name="Schmutz J."/>
            <person name="Larimer F."/>
            <person name="Land M."/>
            <person name="Hauser L."/>
            <person name="Kyrpides N."/>
            <person name="Kim E."/>
            <person name="Daly M.J."/>
            <person name="Fredrickson J.K."/>
            <person name="Makarova K.S."/>
            <person name="Gaidamakova E.K."/>
            <person name="Zhai M."/>
            <person name="Richardson P."/>
        </authorList>
    </citation>
    <scope>NUCLEOTIDE SEQUENCE</scope>
    <source>
        <strain evidence="5">DSM 11300</strain>
    </source>
</reference>
<evidence type="ECO:0000256" key="1">
    <source>
        <dbReference type="ARBA" id="ARBA00023118"/>
    </source>
</evidence>
<dbReference type="Pfam" id="PF03787">
    <property type="entry name" value="RAMPs"/>
    <property type="match status" value="1"/>
</dbReference>
<dbReference type="PANTHER" id="PTHR39965">
    <property type="entry name" value="CRISPR SYSTEM CMR SUBUNIT CMR6"/>
    <property type="match status" value="1"/>
</dbReference>
<dbReference type="eggNOG" id="COG1604">
    <property type="taxonomic scope" value="Bacteria"/>
</dbReference>
<dbReference type="Proteomes" id="UP000002431">
    <property type="component" value="Chromosome"/>
</dbReference>
<feature type="region of interest" description="Disordered" evidence="3">
    <location>
        <begin position="1"/>
        <end position="42"/>
    </location>
</feature>
<dbReference type="HOGENOM" id="CLU_053305_1_1_0"/>
<keyword evidence="6" id="KW-1185">Reference proteome</keyword>
<dbReference type="EMBL" id="CP000359">
    <property type="protein sequence ID" value="ABF45260.1"/>
    <property type="molecule type" value="Genomic_DNA"/>
</dbReference>
<keyword evidence="1" id="KW-0051">Antiviral defense</keyword>
<evidence type="ECO:0000313" key="6">
    <source>
        <dbReference type="Proteomes" id="UP000002431"/>
    </source>
</evidence>
<dbReference type="PANTHER" id="PTHR39965:SF1">
    <property type="entry name" value="CRISPR SYSTEM CMR SUBUNIT CMR6"/>
    <property type="match status" value="1"/>
</dbReference>
<evidence type="ECO:0000313" key="5">
    <source>
        <dbReference type="EMBL" id="ABF45260.1"/>
    </source>
</evidence>
<dbReference type="InterPro" id="IPR010172">
    <property type="entry name" value="CRISPR-assoc_prot_TM1791"/>
</dbReference>
<dbReference type="AlphaFoldDB" id="Q1IZS4"/>
<dbReference type="InterPro" id="IPR005537">
    <property type="entry name" value="RAMP_III_fam"/>
</dbReference>
<protein>
    <submittedName>
        <fullName evidence="5">CRISPR-associated protein, Cmr6 family</fullName>
    </submittedName>
</protein>
<accession>Q1IZS4</accession>
<evidence type="ECO:0000256" key="3">
    <source>
        <dbReference type="SAM" id="MobiDB-lite"/>
    </source>
</evidence>
<feature type="domain" description="CRISPR type III-associated protein" evidence="4">
    <location>
        <begin position="80"/>
        <end position="240"/>
    </location>
</feature>
<evidence type="ECO:0000256" key="2">
    <source>
        <dbReference type="SAM" id="Coils"/>
    </source>
</evidence>